<sequence length="96" mass="11419">MMTLWIIVEQSIEWNSSLYINFLDYKDLMELCLTLRCIEEGRQYYPQLIRWTMLQSCAWRTASRCILSEGRCQTRLFTLPLSISSSGRLSYDDLHI</sequence>
<name>A0A183LAR7_9TREM</name>
<evidence type="ECO:0000313" key="1">
    <source>
        <dbReference type="EMBL" id="VDO49559.1"/>
    </source>
</evidence>
<protein>
    <submittedName>
        <fullName evidence="1">Uncharacterized protein</fullName>
    </submittedName>
</protein>
<gene>
    <name evidence="1" type="ORF">SMRZ_LOCUS892</name>
</gene>
<evidence type="ECO:0000313" key="2">
    <source>
        <dbReference type="Proteomes" id="UP000277204"/>
    </source>
</evidence>
<accession>A0A183LAR7</accession>
<organism evidence="1 2">
    <name type="scientific">Schistosoma margrebowiei</name>
    <dbReference type="NCBI Taxonomy" id="48269"/>
    <lineage>
        <taxon>Eukaryota</taxon>
        <taxon>Metazoa</taxon>
        <taxon>Spiralia</taxon>
        <taxon>Lophotrochozoa</taxon>
        <taxon>Platyhelminthes</taxon>
        <taxon>Trematoda</taxon>
        <taxon>Digenea</taxon>
        <taxon>Strigeidida</taxon>
        <taxon>Schistosomatoidea</taxon>
        <taxon>Schistosomatidae</taxon>
        <taxon>Schistosoma</taxon>
    </lineage>
</organism>
<keyword evidence="2" id="KW-1185">Reference proteome</keyword>
<dbReference type="EMBL" id="UZAI01000177">
    <property type="protein sequence ID" value="VDO49559.1"/>
    <property type="molecule type" value="Genomic_DNA"/>
</dbReference>
<reference evidence="1 2" key="1">
    <citation type="submission" date="2018-11" db="EMBL/GenBank/DDBJ databases">
        <authorList>
            <consortium name="Pathogen Informatics"/>
        </authorList>
    </citation>
    <scope>NUCLEOTIDE SEQUENCE [LARGE SCALE GENOMIC DNA]</scope>
    <source>
        <strain evidence="1 2">Zambia</strain>
    </source>
</reference>
<dbReference type="Proteomes" id="UP000277204">
    <property type="component" value="Unassembled WGS sequence"/>
</dbReference>
<dbReference type="AlphaFoldDB" id="A0A183LAR7"/>
<proteinExistence type="predicted"/>